<reference evidence="1" key="1">
    <citation type="submission" date="2024-06" db="EMBL/GenBank/DDBJ databases">
        <title>Methylostella associata gen. nov., sp. nov., a novel Ancalomicrobiaceae-affiliated facultatively methylotrophic bacteria that feed on methanotrophs of the genus Methylococcus.</title>
        <authorList>
            <person name="Saltykova V."/>
            <person name="Danilova O.V."/>
            <person name="Oshkin I.Y."/>
            <person name="Belova S.E."/>
            <person name="Pimenov N.V."/>
            <person name="Dedysh S.N."/>
        </authorList>
    </citation>
    <scope>NUCLEOTIDE SEQUENCE</scope>
    <source>
        <strain evidence="1">S20</strain>
    </source>
</reference>
<protein>
    <submittedName>
        <fullName evidence="1">Type III secretion system chaperone</fullName>
    </submittedName>
</protein>
<dbReference type="GO" id="GO:0030254">
    <property type="term" value="P:protein secretion by the type III secretion system"/>
    <property type="evidence" value="ECO:0007669"/>
    <property type="project" value="InterPro"/>
</dbReference>
<evidence type="ECO:0000313" key="1">
    <source>
        <dbReference type="EMBL" id="XBY45583.1"/>
    </source>
</evidence>
<dbReference type="EMBL" id="CP158568">
    <property type="protein sequence ID" value="XBY45583.1"/>
    <property type="molecule type" value="Genomic_DNA"/>
</dbReference>
<organism evidence="1">
    <name type="scientific">Methyloraptor flagellatus</name>
    <dbReference type="NCBI Taxonomy" id="3162530"/>
    <lineage>
        <taxon>Bacteria</taxon>
        <taxon>Pseudomonadati</taxon>
        <taxon>Pseudomonadota</taxon>
        <taxon>Alphaproteobacteria</taxon>
        <taxon>Hyphomicrobiales</taxon>
        <taxon>Ancalomicrobiaceae</taxon>
        <taxon>Methyloraptor</taxon>
    </lineage>
</organism>
<dbReference type="CDD" id="cd16364">
    <property type="entry name" value="T3SC_I-like"/>
    <property type="match status" value="1"/>
</dbReference>
<proteinExistence type="predicted"/>
<dbReference type="Gene3D" id="3.30.1460.10">
    <property type="match status" value="1"/>
</dbReference>
<dbReference type="RefSeq" id="WP_407050678.1">
    <property type="nucleotide sequence ID" value="NZ_CP158568.1"/>
</dbReference>
<dbReference type="SUPFAM" id="SSF69635">
    <property type="entry name" value="Type III secretory system chaperone-like"/>
    <property type="match status" value="1"/>
</dbReference>
<sequence length="157" mass="17130">MAVSTEERAQIDRLIDDYGRYAGLPGLAFEDGLFALSFDDVEITVSLEEGGTKLILRSPLDMTGIRTDARFVAAVLMANVASMLHGSGVMGIDEDVGAWVWIDHADPRGLTAETLHSRLLEAVKAIRFWRGRLPTLIAPEAAKAEPADDFNFTIIRG</sequence>
<dbReference type="Pfam" id="PF05932">
    <property type="entry name" value="CesT"/>
    <property type="match status" value="1"/>
</dbReference>
<accession>A0AAU7XCQ1</accession>
<dbReference type="AlphaFoldDB" id="A0AAU7XCQ1"/>
<name>A0AAU7XCQ1_9HYPH</name>
<gene>
    <name evidence="1" type="ORF">ABS361_04705</name>
</gene>
<dbReference type="KEGG" id="mflg:ABS361_04705"/>
<dbReference type="InterPro" id="IPR010261">
    <property type="entry name" value="Tir_chaperone"/>
</dbReference>